<keyword evidence="4" id="KW-1185">Reference proteome</keyword>
<reference evidence="3 4" key="1">
    <citation type="submission" date="2015-01" db="EMBL/GenBank/DDBJ databases">
        <title>Desulfovibrio sp. JC271 draft genome sequence.</title>
        <authorList>
            <person name="Shivani Y."/>
            <person name="Subhash Y."/>
            <person name="Sasikala C."/>
            <person name="Ramana C.V."/>
        </authorList>
    </citation>
    <scope>NUCLEOTIDE SEQUENCE [LARGE SCALE GENOMIC DNA]</scope>
    <source>
        <strain evidence="3 4">JC271</strain>
    </source>
</reference>
<dbReference type="GO" id="GO:0009898">
    <property type="term" value="C:cytoplasmic side of plasma membrane"/>
    <property type="evidence" value="ECO:0007669"/>
    <property type="project" value="TreeGrafter"/>
</dbReference>
<evidence type="ECO:0000256" key="1">
    <source>
        <dbReference type="ARBA" id="ARBA00022741"/>
    </source>
</evidence>
<evidence type="ECO:0000313" key="4">
    <source>
        <dbReference type="Proteomes" id="UP000091979"/>
    </source>
</evidence>
<proteinExistence type="predicted"/>
<dbReference type="GO" id="GO:0051782">
    <property type="term" value="P:negative regulation of cell division"/>
    <property type="evidence" value="ECO:0007669"/>
    <property type="project" value="TreeGrafter"/>
</dbReference>
<dbReference type="Proteomes" id="UP000091979">
    <property type="component" value="Unassembled WGS sequence"/>
</dbReference>
<dbReference type="PATRIC" id="fig|1560234.3.peg.1325"/>
<evidence type="ECO:0000256" key="2">
    <source>
        <dbReference type="ARBA" id="ARBA00022840"/>
    </source>
</evidence>
<sequence length="378" mass="40911">MPTIEEVLHIKLEASDPTIAGALHTMLCDFPFTHLVNTLQFTKPEVLVIGCTTYSSEITERVKEAKEHNYGAVYVCASQYTDNDKHEALIAGARDFFSYPISKLILQRALQDYLTNRTVDSSLPRPPKVVAVMGARGGSGTTSVAVNLAACFAKDGSEVALLDFSRPYGDVATFLNTPSKRDRRHVARDLDLINPAYITSTMYHHSSGILALVAPEITMGTGCVVPETVSAILIAAGDAFETIVVDMGSRVDAALYRVLELADASLLIAMPTKPCMNSAKRFVQTITAGGFENFCKLSLVLTGCVSGNTLSKFEIEKTIGVDCITCLPEDQKGTFIAINDGTPYCHIFPESPLSDSIKELAAHLVQHDCPNTAPEKDE</sequence>
<evidence type="ECO:0000313" key="3">
    <source>
        <dbReference type="EMBL" id="OBQ56886.1"/>
    </source>
</evidence>
<dbReference type="RefSeq" id="WP_066852090.1">
    <property type="nucleotide sequence ID" value="NZ_JXMS01000002.1"/>
</dbReference>
<gene>
    <name evidence="3" type="ORF">SP90_02195</name>
</gene>
<protein>
    <submittedName>
        <fullName evidence="3">Uncharacterized protein</fullName>
    </submittedName>
</protein>
<keyword evidence="2" id="KW-0067">ATP-binding</keyword>
<dbReference type="Gene3D" id="3.40.50.300">
    <property type="entry name" value="P-loop containing nucleotide triphosphate hydrolases"/>
    <property type="match status" value="1"/>
</dbReference>
<dbReference type="GO" id="GO:0005829">
    <property type="term" value="C:cytosol"/>
    <property type="evidence" value="ECO:0007669"/>
    <property type="project" value="TreeGrafter"/>
</dbReference>
<dbReference type="STRING" id="1560234.SP90_02195"/>
<dbReference type="InterPro" id="IPR033756">
    <property type="entry name" value="YlxH/NBP35"/>
</dbReference>
<dbReference type="AlphaFoldDB" id="A0A1B7XN00"/>
<dbReference type="PANTHER" id="PTHR43384">
    <property type="entry name" value="SEPTUM SITE-DETERMINING PROTEIN MIND HOMOLOG, CHLOROPLASTIC-RELATED"/>
    <property type="match status" value="1"/>
</dbReference>
<dbReference type="SUPFAM" id="SSF52540">
    <property type="entry name" value="P-loop containing nucleoside triphosphate hydrolases"/>
    <property type="match status" value="1"/>
</dbReference>
<keyword evidence="1" id="KW-0547">Nucleotide-binding</keyword>
<dbReference type="PANTHER" id="PTHR43384:SF13">
    <property type="entry name" value="SLR0110 PROTEIN"/>
    <property type="match status" value="1"/>
</dbReference>
<name>A0A1B7XN00_9BACT</name>
<accession>A0A1B7XN00</accession>
<organism evidence="3 4">
    <name type="scientific">Halodesulfovibrio spirochaetisodalis</name>
    <dbReference type="NCBI Taxonomy" id="1560234"/>
    <lineage>
        <taxon>Bacteria</taxon>
        <taxon>Pseudomonadati</taxon>
        <taxon>Thermodesulfobacteriota</taxon>
        <taxon>Desulfovibrionia</taxon>
        <taxon>Desulfovibrionales</taxon>
        <taxon>Desulfovibrionaceae</taxon>
        <taxon>Halodesulfovibrio</taxon>
    </lineage>
</organism>
<dbReference type="OrthoDB" id="9768734at2"/>
<dbReference type="Pfam" id="PF10609">
    <property type="entry name" value="ParA"/>
    <property type="match status" value="1"/>
</dbReference>
<dbReference type="GO" id="GO:0005524">
    <property type="term" value="F:ATP binding"/>
    <property type="evidence" value="ECO:0007669"/>
    <property type="project" value="TreeGrafter"/>
</dbReference>
<comment type="caution">
    <text evidence="3">The sequence shown here is derived from an EMBL/GenBank/DDBJ whole genome shotgun (WGS) entry which is preliminary data.</text>
</comment>
<dbReference type="EMBL" id="JXMS01000002">
    <property type="protein sequence ID" value="OBQ56886.1"/>
    <property type="molecule type" value="Genomic_DNA"/>
</dbReference>
<dbReference type="InterPro" id="IPR050625">
    <property type="entry name" value="ParA/MinD_ATPase"/>
</dbReference>
<dbReference type="GO" id="GO:0016887">
    <property type="term" value="F:ATP hydrolysis activity"/>
    <property type="evidence" value="ECO:0007669"/>
    <property type="project" value="TreeGrafter"/>
</dbReference>
<dbReference type="InterPro" id="IPR027417">
    <property type="entry name" value="P-loop_NTPase"/>
</dbReference>